<reference evidence="7 8" key="1">
    <citation type="journal article" date="2018" name="Mol. Biol. Evol.">
        <title>Broad Genomic Sampling Reveals a Smut Pathogenic Ancestry of the Fungal Clade Ustilaginomycotina.</title>
        <authorList>
            <person name="Kijpornyongpan T."/>
            <person name="Mondo S.J."/>
            <person name="Barry K."/>
            <person name="Sandor L."/>
            <person name="Lee J."/>
            <person name="Lipzen A."/>
            <person name="Pangilinan J."/>
            <person name="LaButti K."/>
            <person name="Hainaut M."/>
            <person name="Henrissat B."/>
            <person name="Grigoriev I.V."/>
            <person name="Spatafora J.W."/>
            <person name="Aime M.C."/>
        </authorList>
    </citation>
    <scope>NUCLEOTIDE SEQUENCE [LARGE SCALE GENOMIC DNA]</scope>
    <source>
        <strain evidence="7 8">MCA 4198</strain>
    </source>
</reference>
<evidence type="ECO:0000256" key="3">
    <source>
        <dbReference type="ARBA" id="ARBA00023128"/>
    </source>
</evidence>
<evidence type="ECO:0000313" key="8">
    <source>
        <dbReference type="Proteomes" id="UP000245768"/>
    </source>
</evidence>
<dbReference type="GO" id="GO:0005739">
    <property type="term" value="C:mitochondrion"/>
    <property type="evidence" value="ECO:0007669"/>
    <property type="project" value="UniProtKB-SubCell"/>
</dbReference>
<dbReference type="PANTHER" id="PTHR28235:SF1">
    <property type="entry name" value="SMALL RIBOSOMAL SUBUNIT PROTEIN MS41"/>
    <property type="match status" value="1"/>
</dbReference>
<evidence type="ECO:0000256" key="5">
    <source>
        <dbReference type="SAM" id="MobiDB-lite"/>
    </source>
</evidence>
<dbReference type="EMBL" id="KZ819637">
    <property type="protein sequence ID" value="PWN88981.1"/>
    <property type="molecule type" value="Genomic_DNA"/>
</dbReference>
<dbReference type="Pfam" id="PF09597">
    <property type="entry name" value="SAM_Ribosomal_mS41"/>
    <property type="match status" value="1"/>
</dbReference>
<feature type="domain" description="Small ribosomal subunit protein mS41 SAM" evidence="6">
    <location>
        <begin position="51"/>
        <end position="112"/>
    </location>
</feature>
<dbReference type="AlphaFoldDB" id="A0A316YIH8"/>
<protein>
    <recommendedName>
        <fullName evidence="4">Small ribosomal subunit protein mS41</fullName>
    </recommendedName>
</protein>
<name>A0A316YIH8_9BASI</name>
<dbReference type="RefSeq" id="XP_025376179.1">
    <property type="nucleotide sequence ID" value="XM_025517996.1"/>
</dbReference>
<comment type="similarity">
    <text evidence="2">Belongs to the mitochondrion-specific ribosomal protein mS41 family.</text>
</comment>
<dbReference type="InterPro" id="IPR019083">
    <property type="entry name" value="SAM_Ribosomal_mS41"/>
</dbReference>
<comment type="subcellular location">
    <subcellularLocation>
        <location evidence="1">Mitochondrion</location>
    </subcellularLocation>
</comment>
<evidence type="ECO:0000256" key="4">
    <source>
        <dbReference type="ARBA" id="ARBA00035129"/>
    </source>
</evidence>
<dbReference type="SMART" id="SM01238">
    <property type="entry name" value="IGR"/>
    <property type="match status" value="1"/>
</dbReference>
<dbReference type="InterPro" id="IPR039603">
    <property type="entry name" value="Ribosomal_mS41"/>
</dbReference>
<proteinExistence type="inferred from homology"/>
<accession>A0A316YIH8</accession>
<organism evidence="7 8">
    <name type="scientific">Acaromyces ingoldii</name>
    <dbReference type="NCBI Taxonomy" id="215250"/>
    <lineage>
        <taxon>Eukaryota</taxon>
        <taxon>Fungi</taxon>
        <taxon>Dikarya</taxon>
        <taxon>Basidiomycota</taxon>
        <taxon>Ustilaginomycotina</taxon>
        <taxon>Exobasidiomycetes</taxon>
        <taxon>Exobasidiales</taxon>
        <taxon>Cryptobasidiaceae</taxon>
        <taxon>Acaromyces</taxon>
    </lineage>
</organism>
<dbReference type="Proteomes" id="UP000245768">
    <property type="component" value="Unassembled WGS sequence"/>
</dbReference>
<dbReference type="PANTHER" id="PTHR28235">
    <property type="entry name" value="PROTEIN FYV4, MITOCHONDRIAL"/>
    <property type="match status" value="1"/>
</dbReference>
<dbReference type="OrthoDB" id="18595at2759"/>
<dbReference type="GeneID" id="37039912"/>
<evidence type="ECO:0000313" key="7">
    <source>
        <dbReference type="EMBL" id="PWN88981.1"/>
    </source>
</evidence>
<dbReference type="STRING" id="215250.A0A316YIH8"/>
<evidence type="ECO:0000256" key="1">
    <source>
        <dbReference type="ARBA" id="ARBA00004173"/>
    </source>
</evidence>
<feature type="compositionally biased region" description="Basic and acidic residues" evidence="5">
    <location>
        <begin position="114"/>
        <end position="123"/>
    </location>
</feature>
<dbReference type="InParanoid" id="A0A316YIH8"/>
<keyword evidence="8" id="KW-1185">Reference proteome</keyword>
<evidence type="ECO:0000259" key="6">
    <source>
        <dbReference type="SMART" id="SM01238"/>
    </source>
</evidence>
<feature type="region of interest" description="Disordered" evidence="5">
    <location>
        <begin position="114"/>
        <end position="135"/>
    </location>
</feature>
<keyword evidence="3" id="KW-0496">Mitochondrion</keyword>
<sequence length="150" mass="16333">MALRPVVSSLFARSLARPSLIAAVAARHASTSAPAPAARPIPPPRGNLATPADFLQAISTPRRGDLQQAVSGLTGEDWNALFGLDGTQLKSAGVTPKQRRFVLWALEKYRQGHDPSDFVVDQKPKKKVRGWGPRVQKGIRVRGRRRPGEK</sequence>
<gene>
    <name evidence="7" type="ORF">FA10DRAFT_133996</name>
</gene>
<evidence type="ECO:0000256" key="2">
    <source>
        <dbReference type="ARBA" id="ARBA00010492"/>
    </source>
</evidence>